<gene>
    <name evidence="2" type="ORF">E5A73_10240</name>
</gene>
<comment type="caution">
    <text evidence="2">The sequence shown here is derived from an EMBL/GenBank/DDBJ whole genome shotgun (WGS) entry which is preliminary data.</text>
</comment>
<dbReference type="OrthoDB" id="8481704at2"/>
<accession>A0A4S1XC39</accession>
<dbReference type="AlphaFoldDB" id="A0A4S1XC39"/>
<evidence type="ECO:0000259" key="1">
    <source>
        <dbReference type="Pfam" id="PF10135"/>
    </source>
</evidence>
<dbReference type="RefSeq" id="WP_135963743.1">
    <property type="nucleotide sequence ID" value="NZ_SRXT01000004.1"/>
</dbReference>
<sequence>MSTPIAPIAGGVSIDTSRLASSDNLEAAGKRFEAIFTGMMLKSMRSAKLGDGLFDSKASEQFRDMQDQQLAQAMAAHAPIGIGKAMTEFLARNASLAPRAEGSDTP</sequence>
<organism evidence="2 3">
    <name type="scientific">Sphingomonas gei</name>
    <dbReference type="NCBI Taxonomy" id="1395960"/>
    <lineage>
        <taxon>Bacteria</taxon>
        <taxon>Pseudomonadati</taxon>
        <taxon>Pseudomonadota</taxon>
        <taxon>Alphaproteobacteria</taxon>
        <taxon>Sphingomonadales</taxon>
        <taxon>Sphingomonadaceae</taxon>
        <taxon>Sphingomonas</taxon>
    </lineage>
</organism>
<dbReference type="PRINTS" id="PR01002">
    <property type="entry name" value="FLGFLGJ"/>
</dbReference>
<proteinExistence type="predicted"/>
<feature type="domain" description="Flagellar protein FlgJ N-terminal" evidence="1">
    <location>
        <begin position="42"/>
        <end position="87"/>
    </location>
</feature>
<evidence type="ECO:0000313" key="3">
    <source>
        <dbReference type="Proteomes" id="UP000306147"/>
    </source>
</evidence>
<evidence type="ECO:0000313" key="2">
    <source>
        <dbReference type="EMBL" id="TGX53233.1"/>
    </source>
</evidence>
<name>A0A4S1XC39_9SPHN</name>
<reference evidence="2 3" key="1">
    <citation type="submission" date="2019-04" db="EMBL/GenBank/DDBJ databases">
        <title>Sphingomonas psychrotolerans sp. nov., isolated from soil in the Tianshan Mountains, Xinjiang, China.</title>
        <authorList>
            <person name="Luo Y."/>
            <person name="Sheng H."/>
        </authorList>
    </citation>
    <scope>NUCLEOTIDE SEQUENCE [LARGE SCALE GENOMIC DNA]</scope>
    <source>
        <strain evidence="2 3">ZFGT-11</strain>
    </source>
</reference>
<dbReference type="Proteomes" id="UP000306147">
    <property type="component" value="Unassembled WGS sequence"/>
</dbReference>
<dbReference type="InterPro" id="IPR019301">
    <property type="entry name" value="Flagellar_prot_FlgJ_N"/>
</dbReference>
<protein>
    <submittedName>
        <fullName evidence="2">Rod-binding protein</fullName>
    </submittedName>
</protein>
<dbReference type="EMBL" id="SRXT01000004">
    <property type="protein sequence ID" value="TGX53233.1"/>
    <property type="molecule type" value="Genomic_DNA"/>
</dbReference>
<keyword evidence="3" id="KW-1185">Reference proteome</keyword>
<dbReference type="Pfam" id="PF10135">
    <property type="entry name" value="Rod-binding"/>
    <property type="match status" value="1"/>
</dbReference>